<dbReference type="AlphaFoldDB" id="A0A926NLJ0"/>
<evidence type="ECO:0000256" key="2">
    <source>
        <dbReference type="ARBA" id="ARBA00012705"/>
    </source>
</evidence>
<evidence type="ECO:0000256" key="7">
    <source>
        <dbReference type="RuleBase" id="RU003557"/>
    </source>
</evidence>
<feature type="active site" description="Proton acceptor" evidence="6">
    <location>
        <position position="347"/>
    </location>
</feature>
<accession>A0A926NLJ0</accession>
<organism evidence="10 11">
    <name type="scientific">Metabacillus arenae</name>
    <dbReference type="NCBI Taxonomy" id="2771434"/>
    <lineage>
        <taxon>Bacteria</taxon>
        <taxon>Bacillati</taxon>
        <taxon>Bacillota</taxon>
        <taxon>Bacilli</taxon>
        <taxon>Bacillales</taxon>
        <taxon>Bacillaceae</taxon>
        <taxon>Metabacillus</taxon>
    </lineage>
</organism>
<comment type="similarity">
    <text evidence="1 7">Belongs to the thiolase-like superfamily. Thiolase family.</text>
</comment>
<dbReference type="EMBL" id="JACXAI010000071">
    <property type="protein sequence ID" value="MBD1383606.1"/>
    <property type="molecule type" value="Genomic_DNA"/>
</dbReference>
<evidence type="ECO:0000259" key="8">
    <source>
        <dbReference type="Pfam" id="PF00108"/>
    </source>
</evidence>
<dbReference type="PANTHER" id="PTHR18919:SF107">
    <property type="entry name" value="ACETYL-COA ACETYLTRANSFERASE, CYTOSOLIC"/>
    <property type="match status" value="1"/>
</dbReference>
<protein>
    <recommendedName>
        <fullName evidence="2">acetyl-CoA C-acetyltransferase</fullName>
        <ecNumber evidence="2">2.3.1.9</ecNumber>
    </recommendedName>
    <alternativeName>
        <fullName evidence="5">Acetoacetyl-CoA thiolase</fullName>
    </alternativeName>
</protein>
<dbReference type="NCBIfam" id="TIGR01930">
    <property type="entry name" value="AcCoA-C-Actrans"/>
    <property type="match status" value="1"/>
</dbReference>
<evidence type="ECO:0000259" key="9">
    <source>
        <dbReference type="Pfam" id="PF02803"/>
    </source>
</evidence>
<dbReference type="GO" id="GO:0003985">
    <property type="term" value="F:acetyl-CoA C-acetyltransferase activity"/>
    <property type="evidence" value="ECO:0007669"/>
    <property type="project" value="UniProtKB-EC"/>
</dbReference>
<dbReference type="FunFam" id="3.40.47.10:FF:000010">
    <property type="entry name" value="Acetyl-CoA acetyltransferase (Thiolase)"/>
    <property type="match status" value="1"/>
</dbReference>
<reference evidence="10" key="1">
    <citation type="submission" date="2020-09" db="EMBL/GenBank/DDBJ databases">
        <title>A novel bacterium of genus Bacillus, isolated from South China Sea.</title>
        <authorList>
            <person name="Huang H."/>
            <person name="Mo K."/>
            <person name="Hu Y."/>
        </authorList>
    </citation>
    <scope>NUCLEOTIDE SEQUENCE</scope>
    <source>
        <strain evidence="10">IB182487</strain>
    </source>
</reference>
<dbReference type="Pfam" id="PF02803">
    <property type="entry name" value="Thiolase_C"/>
    <property type="match status" value="1"/>
</dbReference>
<dbReference type="PROSITE" id="PS00737">
    <property type="entry name" value="THIOLASE_2"/>
    <property type="match status" value="1"/>
</dbReference>
<dbReference type="PIRSF" id="PIRSF000429">
    <property type="entry name" value="Ac-CoA_Ac_transf"/>
    <property type="match status" value="1"/>
</dbReference>
<evidence type="ECO:0000256" key="1">
    <source>
        <dbReference type="ARBA" id="ARBA00010982"/>
    </source>
</evidence>
<feature type="domain" description="Thiolase C-terminal" evidence="9">
    <location>
        <begin position="268"/>
        <end position="389"/>
    </location>
</feature>
<dbReference type="Pfam" id="PF00108">
    <property type="entry name" value="Thiolase_N"/>
    <property type="match status" value="1"/>
</dbReference>
<keyword evidence="11" id="KW-1185">Reference proteome</keyword>
<dbReference type="PROSITE" id="PS00098">
    <property type="entry name" value="THIOLASE_1"/>
    <property type="match status" value="1"/>
</dbReference>
<dbReference type="CDD" id="cd00751">
    <property type="entry name" value="thiolase"/>
    <property type="match status" value="1"/>
</dbReference>
<dbReference type="InterPro" id="IPR020615">
    <property type="entry name" value="Thiolase_acyl_enz_int_AS"/>
</dbReference>
<comment type="caution">
    <text evidence="10">The sequence shown here is derived from an EMBL/GenBank/DDBJ whole genome shotgun (WGS) entry which is preliminary data.</text>
</comment>
<dbReference type="SUPFAM" id="SSF53901">
    <property type="entry name" value="Thiolase-like"/>
    <property type="match status" value="2"/>
</dbReference>
<keyword evidence="3 7" id="KW-0808">Transferase</keyword>
<evidence type="ECO:0000256" key="3">
    <source>
        <dbReference type="ARBA" id="ARBA00022679"/>
    </source>
</evidence>
<dbReference type="Gene3D" id="3.40.47.10">
    <property type="match status" value="2"/>
</dbReference>
<dbReference type="Proteomes" id="UP000626844">
    <property type="component" value="Unassembled WGS sequence"/>
</dbReference>
<evidence type="ECO:0000256" key="5">
    <source>
        <dbReference type="ARBA" id="ARBA00030755"/>
    </source>
</evidence>
<dbReference type="PANTHER" id="PTHR18919">
    <property type="entry name" value="ACETYL-COA C-ACYLTRANSFERASE"/>
    <property type="match status" value="1"/>
</dbReference>
<sequence>MEDVVIVSAVRTATGKFGGTLKNINSGTLGAIVIEDAIKRAGIAPDMVDEVVLGEVRQSTESSNVARVAALRTGIPDKATAFTINRLCGSGMQAVASGVQQLIFKQADVVVTGGTDNLSRAPIYLRNTRFGEGNPILVDSNLENGQQPMEIWGNLGMGMTAENVAERYGISREAQDAFALSSQQKAARAIKEGRFKDEIVPVEVKQKKEMILFDTDEFPRETSMEQLAKLKPVFKQGGTVTAGNSCGRNDGACAMVLMTKSKANELGLKPMAKILDWATAGVSPDVMGLGPVPAVKKLLDRTGMSLDDFGLIELNEAFAAQALGVVQDLNIDQDKLNVNGGAIALGHPVGATGARIMTTLLYQMKREKEAYGLATLCIGGGQGMAIALELL</sequence>
<proteinExistence type="inferred from homology"/>
<dbReference type="InterPro" id="IPR020616">
    <property type="entry name" value="Thiolase_N"/>
</dbReference>
<evidence type="ECO:0000256" key="4">
    <source>
        <dbReference type="ARBA" id="ARBA00023315"/>
    </source>
</evidence>
<feature type="domain" description="Thiolase N-terminal" evidence="8">
    <location>
        <begin position="4"/>
        <end position="261"/>
    </location>
</feature>
<evidence type="ECO:0000313" key="11">
    <source>
        <dbReference type="Proteomes" id="UP000626844"/>
    </source>
</evidence>
<dbReference type="InterPro" id="IPR020613">
    <property type="entry name" value="Thiolase_CS"/>
</dbReference>
<evidence type="ECO:0000256" key="6">
    <source>
        <dbReference type="PIRSR" id="PIRSR000429-1"/>
    </source>
</evidence>
<dbReference type="EC" id="2.3.1.9" evidence="2"/>
<dbReference type="RefSeq" id="WP_191162924.1">
    <property type="nucleotide sequence ID" value="NZ_JACXAI010000071.1"/>
</dbReference>
<dbReference type="InterPro" id="IPR016039">
    <property type="entry name" value="Thiolase-like"/>
</dbReference>
<evidence type="ECO:0000313" key="10">
    <source>
        <dbReference type="EMBL" id="MBD1383606.1"/>
    </source>
</evidence>
<feature type="active site" description="Proton acceptor" evidence="6">
    <location>
        <position position="377"/>
    </location>
</feature>
<dbReference type="InterPro" id="IPR020617">
    <property type="entry name" value="Thiolase_C"/>
</dbReference>
<dbReference type="InterPro" id="IPR020610">
    <property type="entry name" value="Thiolase_AS"/>
</dbReference>
<dbReference type="InterPro" id="IPR002155">
    <property type="entry name" value="Thiolase"/>
</dbReference>
<dbReference type="PROSITE" id="PS00099">
    <property type="entry name" value="THIOLASE_3"/>
    <property type="match status" value="1"/>
</dbReference>
<name>A0A926NLJ0_9BACI</name>
<gene>
    <name evidence="10" type="ORF">IC621_26030</name>
</gene>
<keyword evidence="4 7" id="KW-0012">Acyltransferase</keyword>
<feature type="active site" description="Acyl-thioester intermediate" evidence="6">
    <location>
        <position position="88"/>
    </location>
</feature>